<feature type="domain" description="Sulfatase N-terminal" evidence="2">
    <location>
        <begin position="33"/>
        <end position="373"/>
    </location>
</feature>
<protein>
    <submittedName>
        <fullName evidence="3">Arylsulfatase A</fullName>
    </submittedName>
</protein>
<dbReference type="Proteomes" id="UP000190852">
    <property type="component" value="Unassembled WGS sequence"/>
</dbReference>
<evidence type="ECO:0000259" key="2">
    <source>
        <dbReference type="Pfam" id="PF00884"/>
    </source>
</evidence>
<dbReference type="InterPro" id="IPR052701">
    <property type="entry name" value="GAG_Ulvan_Degrading_Sulfatases"/>
</dbReference>
<dbReference type="PANTHER" id="PTHR43751">
    <property type="entry name" value="SULFATASE"/>
    <property type="match status" value="1"/>
</dbReference>
<organism evidence="3 4">
    <name type="scientific">Parabacteroides chartae</name>
    <dbReference type="NCBI Taxonomy" id="1037355"/>
    <lineage>
        <taxon>Bacteria</taxon>
        <taxon>Pseudomonadati</taxon>
        <taxon>Bacteroidota</taxon>
        <taxon>Bacteroidia</taxon>
        <taxon>Bacteroidales</taxon>
        <taxon>Tannerellaceae</taxon>
        <taxon>Parabacteroides</taxon>
    </lineage>
</organism>
<sequence>MKTLLLTGLVAGTAFSPQLTTASNKKTDKNKRPNVVFIIADDLGYGDLSCYGQENFKTPNIDKLAQEGLRFTQCYSGTTVSAPSRSSLITGLHTGHTPIRGNKEVQPEGQFALPAGTQTLFSIFKQAGYTTGAFGKWGLGSPGSEGDPNKQGVDNFYGFNCQLLAHNYYADHLWENDKRIELPGNYNGGYGSYTQDLIQDKALEFIEKNKDENFFLFLPYVLPHAELIVPEDSIIQKFRGMYPETPYKGIDSGAAFRKGGYCSQVYPRATFAAMVYRLDVYVGQVVSKLKELGLYENTMIVFTSDNGPHKEGGADPDFFNGNGIYRGHKRDLYEGGIRVPFIAVWPGSIAQGKETPFMCSFWDMMPTFAQITGQKTKEGDGLSILPTLTGKGKQEEHQSLYFEFQEEGGKQAIRKGDWKLIRFKANNEAASYYELYNIAADPQEIHNVAASHPEMVSALKQLMLASHVDDPNWPLYQKR</sequence>
<dbReference type="CDD" id="cd16145">
    <property type="entry name" value="ARS_like"/>
    <property type="match status" value="1"/>
</dbReference>
<gene>
    <name evidence="3" type="ORF">SAMN05660349_02189</name>
</gene>
<dbReference type="PANTHER" id="PTHR43751:SF3">
    <property type="entry name" value="SULFATASE N-TERMINAL DOMAIN-CONTAINING PROTEIN"/>
    <property type="match status" value="1"/>
</dbReference>
<dbReference type="EMBL" id="FUYQ01000015">
    <property type="protein sequence ID" value="SKB64845.1"/>
    <property type="molecule type" value="Genomic_DNA"/>
</dbReference>
<reference evidence="4" key="1">
    <citation type="submission" date="2017-02" db="EMBL/GenBank/DDBJ databases">
        <authorList>
            <person name="Varghese N."/>
            <person name="Submissions S."/>
        </authorList>
    </citation>
    <scope>NUCLEOTIDE SEQUENCE [LARGE SCALE GENOMIC DNA]</scope>
    <source>
        <strain evidence="4">DSM 24967</strain>
    </source>
</reference>
<dbReference type="SUPFAM" id="SSF53649">
    <property type="entry name" value="Alkaline phosphatase-like"/>
    <property type="match status" value="1"/>
</dbReference>
<dbReference type="Gene3D" id="3.30.1120.10">
    <property type="match status" value="1"/>
</dbReference>
<feature type="modified residue" description="3-oxoalanine (Ser)" evidence="1">
    <location>
        <position position="81"/>
    </location>
</feature>
<dbReference type="Pfam" id="PF00884">
    <property type="entry name" value="Sulfatase"/>
    <property type="match status" value="1"/>
</dbReference>
<dbReference type="InterPro" id="IPR000917">
    <property type="entry name" value="Sulfatase_N"/>
</dbReference>
<keyword evidence="4" id="KW-1185">Reference proteome</keyword>
<name>A0A1T5CZC1_9BACT</name>
<dbReference type="InterPro" id="IPR017850">
    <property type="entry name" value="Alkaline_phosphatase_core_sf"/>
</dbReference>
<proteinExistence type="predicted"/>
<dbReference type="RefSeq" id="WP_079683676.1">
    <property type="nucleotide sequence ID" value="NZ_FUYQ01000015.1"/>
</dbReference>
<evidence type="ECO:0000256" key="1">
    <source>
        <dbReference type="PIRSR" id="PIRSR600917-52"/>
    </source>
</evidence>
<evidence type="ECO:0000313" key="3">
    <source>
        <dbReference type="EMBL" id="SKB64845.1"/>
    </source>
</evidence>
<evidence type="ECO:0000313" key="4">
    <source>
        <dbReference type="Proteomes" id="UP000190852"/>
    </source>
</evidence>
<accession>A0A1T5CZC1</accession>
<comment type="PTM">
    <text evidence="1">The conversion to 3-oxoalanine (also known as C-formylglycine, FGly), of a serine or cysteine residue in prokaryotes and of a cysteine residue in eukaryotes, is critical for catalytic activity.</text>
</comment>
<dbReference type="AlphaFoldDB" id="A0A1T5CZC1"/>
<dbReference type="Gene3D" id="3.40.720.10">
    <property type="entry name" value="Alkaline Phosphatase, subunit A"/>
    <property type="match status" value="1"/>
</dbReference>